<dbReference type="AlphaFoldDB" id="A0A8J0SU49"/>
<dbReference type="InterPro" id="IPR015373">
    <property type="entry name" value="Interferon/interleukin_rcp_dom"/>
</dbReference>
<evidence type="ECO:0000256" key="2">
    <source>
        <dbReference type="SAM" id="Phobius"/>
    </source>
</evidence>
<reference evidence="5" key="1">
    <citation type="submission" date="2025-08" db="UniProtKB">
        <authorList>
            <consortium name="RefSeq"/>
        </authorList>
    </citation>
    <scope>IDENTIFICATION</scope>
    <source>
        <strain evidence="5">Nigerian</strain>
        <tissue evidence="5">Liver and blood</tissue>
    </source>
</reference>
<dbReference type="InterPro" id="IPR036116">
    <property type="entry name" value="FN3_sf"/>
</dbReference>
<dbReference type="InterPro" id="IPR050650">
    <property type="entry name" value="Type-II_Cytokine-TF_Rcpt"/>
</dbReference>
<evidence type="ECO:0000313" key="5">
    <source>
        <dbReference type="RefSeq" id="XP_017949784.1"/>
    </source>
</evidence>
<keyword evidence="5" id="KW-0675">Receptor</keyword>
<dbReference type="Xenbase" id="XB-GENE-29077315">
    <property type="gene designation" value="il20ra"/>
</dbReference>
<dbReference type="Gene3D" id="2.60.40.10">
    <property type="entry name" value="Immunoglobulins"/>
    <property type="match status" value="1"/>
</dbReference>
<accession>A0A8J0SU49</accession>
<dbReference type="GeneID" id="100496542"/>
<dbReference type="PANTHER" id="PTHR20859">
    <property type="entry name" value="INTERFERON/INTERLEUKIN RECEPTOR"/>
    <property type="match status" value="1"/>
</dbReference>
<sequence>MNMRTTLLESKQKLQMNLPNGKRANVFIQFLMITIIQVTTSSTWNISNLTPWSQYCLGVLMNFPDIKKTSLPSSEQCVLLKGMESKGIITGSLVAAIVAFVLVCLLGIYVALSRYVLNPKMNLPSNLTLQGLHSKGIIHIEDEHIFISSELENTELAKYILETKESYQESPLCNRYISMESCRKYYVNCMQNELHHSFDKTFQLRNPSYTRNAFETRSVQSHIFQKAPTKCRYSNLKENLTYVYPPKSSEQPNINPEYINQDAAAS</sequence>
<dbReference type="RefSeq" id="XP_017949784.1">
    <property type="nucleotide sequence ID" value="XM_018094295.2"/>
</dbReference>
<feature type="transmembrane region" description="Helical" evidence="2">
    <location>
        <begin position="26"/>
        <end position="44"/>
    </location>
</feature>
<feature type="region of interest" description="Disordered" evidence="1">
    <location>
        <begin position="247"/>
        <end position="266"/>
    </location>
</feature>
<dbReference type="OrthoDB" id="8724082at2759"/>
<gene>
    <name evidence="5 6" type="primary">il20ra</name>
</gene>
<name>A0A8J0SU49_XENTR</name>
<dbReference type="Proteomes" id="UP000008143">
    <property type="component" value="Chromosome 5"/>
</dbReference>
<organism evidence="4 5">
    <name type="scientific">Xenopus tropicalis</name>
    <name type="common">Western clawed frog</name>
    <name type="synonym">Silurana tropicalis</name>
    <dbReference type="NCBI Taxonomy" id="8364"/>
    <lineage>
        <taxon>Eukaryota</taxon>
        <taxon>Metazoa</taxon>
        <taxon>Chordata</taxon>
        <taxon>Craniata</taxon>
        <taxon>Vertebrata</taxon>
        <taxon>Euteleostomi</taxon>
        <taxon>Amphibia</taxon>
        <taxon>Batrachia</taxon>
        <taxon>Anura</taxon>
        <taxon>Pipoidea</taxon>
        <taxon>Pipidae</taxon>
        <taxon>Xenopodinae</taxon>
        <taxon>Xenopus</taxon>
        <taxon>Silurana</taxon>
    </lineage>
</organism>
<dbReference type="InterPro" id="IPR013783">
    <property type="entry name" value="Ig-like_fold"/>
</dbReference>
<protein>
    <submittedName>
        <fullName evidence="5">Interleukin-20 receptor subunit alpha isoform X2</fullName>
    </submittedName>
</protein>
<evidence type="ECO:0000313" key="6">
    <source>
        <dbReference type="Xenbase" id="XB-GENE-29077315"/>
    </source>
</evidence>
<keyword evidence="2" id="KW-0472">Membrane</keyword>
<dbReference type="Pfam" id="PF09294">
    <property type="entry name" value="Interfer-bind"/>
    <property type="match status" value="1"/>
</dbReference>
<keyword evidence="2" id="KW-0812">Transmembrane</keyword>
<keyword evidence="4" id="KW-1185">Reference proteome</keyword>
<evidence type="ECO:0000256" key="1">
    <source>
        <dbReference type="SAM" id="MobiDB-lite"/>
    </source>
</evidence>
<evidence type="ECO:0000259" key="3">
    <source>
        <dbReference type="Pfam" id="PF09294"/>
    </source>
</evidence>
<dbReference type="PANTHER" id="PTHR20859:SF89">
    <property type="entry name" value="INTERFERON LAMBDA RECEPTOR 1 PRECURSOR"/>
    <property type="match status" value="1"/>
</dbReference>
<evidence type="ECO:0000313" key="4">
    <source>
        <dbReference type="Proteomes" id="UP000008143"/>
    </source>
</evidence>
<feature type="domain" description="Interferon/interleukin receptor" evidence="3">
    <location>
        <begin position="39"/>
        <end position="79"/>
    </location>
</feature>
<dbReference type="AGR" id="Xenbase:XB-GENE-29077315"/>
<keyword evidence="2" id="KW-1133">Transmembrane helix</keyword>
<dbReference type="CTD" id="53832"/>
<feature type="transmembrane region" description="Helical" evidence="2">
    <location>
        <begin position="88"/>
        <end position="112"/>
    </location>
</feature>
<proteinExistence type="predicted"/>
<dbReference type="SUPFAM" id="SSF49265">
    <property type="entry name" value="Fibronectin type III"/>
    <property type="match status" value="1"/>
</dbReference>